<dbReference type="InterPro" id="IPR050313">
    <property type="entry name" value="Carb_Metab_HTH_regulators"/>
</dbReference>
<dbReference type="InterPro" id="IPR018356">
    <property type="entry name" value="Tscrpt_reg_HTH_DeoR_CS"/>
</dbReference>
<dbReference type="SMART" id="SM01134">
    <property type="entry name" value="DeoRC"/>
    <property type="match status" value="1"/>
</dbReference>
<keyword evidence="6" id="KW-1185">Reference proteome</keyword>
<name>A0ABV2JMZ4_9STRE</name>
<dbReference type="SMART" id="SM00420">
    <property type="entry name" value="HTH_DEOR"/>
    <property type="match status" value="1"/>
</dbReference>
<keyword evidence="1" id="KW-0805">Transcription regulation</keyword>
<dbReference type="PANTHER" id="PTHR30363">
    <property type="entry name" value="HTH-TYPE TRANSCRIPTIONAL REGULATOR SRLR-RELATED"/>
    <property type="match status" value="1"/>
</dbReference>
<reference evidence="5 6" key="1">
    <citation type="submission" date="2024-06" db="EMBL/GenBank/DDBJ databases">
        <title>Genomic Encyclopedia of Type Strains, Phase IV (KMG-IV): sequencing the most valuable type-strain genomes for metagenomic binning, comparative biology and taxonomic classification.</title>
        <authorList>
            <person name="Goeker M."/>
        </authorList>
    </citation>
    <scope>NUCLEOTIDE SEQUENCE [LARGE SCALE GENOMIC DNA]</scope>
    <source>
        <strain evidence="5 6">DSM 15349</strain>
    </source>
</reference>
<dbReference type="Pfam" id="PF00455">
    <property type="entry name" value="DeoRC"/>
    <property type="match status" value="1"/>
</dbReference>
<proteinExistence type="predicted"/>
<dbReference type="InterPro" id="IPR037171">
    <property type="entry name" value="NagB/RpiA_transferase-like"/>
</dbReference>
<dbReference type="PANTHER" id="PTHR30363:SF56">
    <property type="entry name" value="TRANSCRIPTIONAL REGULATOR, DEOR FAMILY"/>
    <property type="match status" value="1"/>
</dbReference>
<dbReference type="PRINTS" id="PR00037">
    <property type="entry name" value="HTHLACR"/>
</dbReference>
<dbReference type="InterPro" id="IPR036390">
    <property type="entry name" value="WH_DNA-bd_sf"/>
</dbReference>
<evidence type="ECO:0000259" key="4">
    <source>
        <dbReference type="PROSITE" id="PS51000"/>
    </source>
</evidence>
<evidence type="ECO:0000256" key="3">
    <source>
        <dbReference type="ARBA" id="ARBA00023163"/>
    </source>
</evidence>
<keyword evidence="2" id="KW-0238">DNA-binding</keyword>
<dbReference type="InterPro" id="IPR036388">
    <property type="entry name" value="WH-like_DNA-bd_sf"/>
</dbReference>
<dbReference type="EMBL" id="JBEPMK010000003">
    <property type="protein sequence ID" value="MET3644223.1"/>
    <property type="molecule type" value="Genomic_DNA"/>
</dbReference>
<dbReference type="SUPFAM" id="SSF100950">
    <property type="entry name" value="NagB/RpiA/CoA transferase-like"/>
    <property type="match status" value="1"/>
</dbReference>
<dbReference type="InterPro" id="IPR014036">
    <property type="entry name" value="DeoR-like_C"/>
</dbReference>
<gene>
    <name evidence="5" type="ORF">ABID27_000847</name>
</gene>
<evidence type="ECO:0000313" key="6">
    <source>
        <dbReference type="Proteomes" id="UP001549055"/>
    </source>
</evidence>
<dbReference type="Proteomes" id="UP001549055">
    <property type="component" value="Unassembled WGS sequence"/>
</dbReference>
<sequence>MKNRYNNICKRLQGGGIILKSERKQLILEKLRQDNFIRLEELMLLLDSSESTIRRDLDELELAGKLRRVHGGAESLAGLRLEESIQQKSVKNVQFKKDLSIRAADLIEESDVIFLDAGTTTELLIPLLTAKDITVVTNSIHHATKLVDLQIPTMIVGGMVKASTDASIGAVAVEQIRRLNFDKAFLGMNAVDECEYTTPDIEEAMIKRTVLDNAKEAFILLDASKIGQKSFVKVAPVQQAALITNKSDSLLLQKIKKKTKVIEV</sequence>
<comment type="caution">
    <text evidence="5">The sequence shown here is derived from an EMBL/GenBank/DDBJ whole genome shotgun (WGS) entry which is preliminary data.</text>
</comment>
<dbReference type="Pfam" id="PF08220">
    <property type="entry name" value="HTH_DeoR"/>
    <property type="match status" value="1"/>
</dbReference>
<dbReference type="Gene3D" id="1.10.10.10">
    <property type="entry name" value="Winged helix-like DNA-binding domain superfamily/Winged helix DNA-binding domain"/>
    <property type="match status" value="1"/>
</dbReference>
<evidence type="ECO:0000313" key="5">
    <source>
        <dbReference type="EMBL" id="MET3644223.1"/>
    </source>
</evidence>
<organism evidence="5 6">
    <name type="scientific">Streptococcus gallinaceus</name>
    <dbReference type="NCBI Taxonomy" id="165758"/>
    <lineage>
        <taxon>Bacteria</taxon>
        <taxon>Bacillati</taxon>
        <taxon>Bacillota</taxon>
        <taxon>Bacilli</taxon>
        <taxon>Lactobacillales</taxon>
        <taxon>Streptococcaceae</taxon>
        <taxon>Streptococcus</taxon>
    </lineage>
</organism>
<dbReference type="InterPro" id="IPR001034">
    <property type="entry name" value="DeoR_HTH"/>
</dbReference>
<keyword evidence="3" id="KW-0804">Transcription</keyword>
<dbReference type="RefSeq" id="WP_253363199.1">
    <property type="nucleotide sequence ID" value="NZ_JALJXU010000001.1"/>
</dbReference>
<dbReference type="SUPFAM" id="SSF46785">
    <property type="entry name" value="Winged helix' DNA-binding domain"/>
    <property type="match status" value="1"/>
</dbReference>
<feature type="domain" description="HTH deoR-type" evidence="4">
    <location>
        <begin position="20"/>
        <end position="75"/>
    </location>
</feature>
<evidence type="ECO:0000256" key="1">
    <source>
        <dbReference type="ARBA" id="ARBA00023015"/>
    </source>
</evidence>
<protein>
    <submittedName>
        <fullName evidence="5">DeoR family fructose operon transcriptional repressor</fullName>
    </submittedName>
</protein>
<dbReference type="Gene3D" id="3.40.50.1360">
    <property type="match status" value="1"/>
</dbReference>
<evidence type="ECO:0000256" key="2">
    <source>
        <dbReference type="ARBA" id="ARBA00023125"/>
    </source>
</evidence>
<dbReference type="PROSITE" id="PS51000">
    <property type="entry name" value="HTH_DEOR_2"/>
    <property type="match status" value="1"/>
</dbReference>
<dbReference type="PROSITE" id="PS00894">
    <property type="entry name" value="HTH_DEOR_1"/>
    <property type="match status" value="1"/>
</dbReference>
<accession>A0ABV2JMZ4</accession>